<dbReference type="InterPro" id="IPR020846">
    <property type="entry name" value="MFS_dom"/>
</dbReference>
<evidence type="ECO:0000256" key="3">
    <source>
        <dbReference type="ARBA" id="ARBA00022989"/>
    </source>
</evidence>
<feature type="transmembrane region" description="Helical" evidence="5">
    <location>
        <begin position="347"/>
        <end position="371"/>
    </location>
</feature>
<dbReference type="PROSITE" id="PS50850">
    <property type="entry name" value="MFS"/>
    <property type="match status" value="1"/>
</dbReference>
<keyword evidence="2 5" id="KW-0812">Transmembrane</keyword>
<feature type="transmembrane region" description="Helical" evidence="5">
    <location>
        <begin position="52"/>
        <end position="76"/>
    </location>
</feature>
<feature type="transmembrane region" description="Helical" evidence="5">
    <location>
        <begin position="96"/>
        <end position="121"/>
    </location>
</feature>
<feature type="transmembrane region" description="Helical" evidence="5">
    <location>
        <begin position="377"/>
        <end position="398"/>
    </location>
</feature>
<comment type="caution">
    <text evidence="7">The sequence shown here is derived from an EMBL/GenBank/DDBJ whole genome shotgun (WGS) entry which is preliminary data.</text>
</comment>
<feature type="transmembrane region" description="Helical" evidence="5">
    <location>
        <begin position="170"/>
        <end position="188"/>
    </location>
</feature>
<sequence length="409" mass="40682">MSGPPNPPSGPPREIRRARWATAAMFATNGAVFANVVPRYPDIVARLDLDKAAFGTAVAGYGLGAVLAGLVAAALVNRLGSGRVAVGGTLAVAANLVLVGAAPSWVLLAIALGLAGALDSVTDIAENAQGLRVEREYGRSILNSMHATWSIGAVVGGAMGSAAAGLGVPLVPHLAVAAASAIALALVVRSRLLPGRDPHPDRPTAPTAPGAAVAHGRRRVGLVVRLLALAVVGSMAQGIEDLTSTWSALYLREDLGAAAVVGGLGFVALQSLQTVGRLVGDRAVTAWGDRAVARAGAGLATAAMALALLAQSPVLTVVAFGLVGLGIGTLIPASLRAADDIPGLPRGLGLSIIGMGFRVTLLASPLAMGALAQWQGLGAVMTAIPVAAVLVLVLAGSLPGRAQPGPARP</sequence>
<dbReference type="RefSeq" id="WP_344193439.1">
    <property type="nucleotide sequence ID" value="NZ_BAAARN010000002.1"/>
</dbReference>
<evidence type="ECO:0000259" key="6">
    <source>
        <dbReference type="PROSITE" id="PS50850"/>
    </source>
</evidence>
<feature type="domain" description="Major facilitator superfamily (MFS) profile" evidence="6">
    <location>
        <begin position="226"/>
        <end position="409"/>
    </location>
</feature>
<feature type="transmembrane region" description="Helical" evidence="5">
    <location>
        <begin position="291"/>
        <end position="309"/>
    </location>
</feature>
<dbReference type="PANTHER" id="PTHR23514:SF13">
    <property type="entry name" value="INNER MEMBRANE PROTEIN YBJJ"/>
    <property type="match status" value="1"/>
</dbReference>
<dbReference type="PANTHER" id="PTHR23514">
    <property type="entry name" value="BYPASS OF STOP CODON PROTEIN 6"/>
    <property type="match status" value="1"/>
</dbReference>
<accession>A0ABN3UPU5</accession>
<feature type="transmembrane region" description="Helical" evidence="5">
    <location>
        <begin position="222"/>
        <end position="239"/>
    </location>
</feature>
<dbReference type="InterPro" id="IPR011701">
    <property type="entry name" value="MFS"/>
</dbReference>
<feature type="transmembrane region" description="Helical" evidence="5">
    <location>
        <begin position="315"/>
        <end position="335"/>
    </location>
</feature>
<dbReference type="CDD" id="cd17393">
    <property type="entry name" value="MFS_MosC_like"/>
    <property type="match status" value="1"/>
</dbReference>
<organism evidence="7 8">
    <name type="scientific">Pedococcus aerophilus</name>
    <dbReference type="NCBI Taxonomy" id="436356"/>
    <lineage>
        <taxon>Bacteria</taxon>
        <taxon>Bacillati</taxon>
        <taxon>Actinomycetota</taxon>
        <taxon>Actinomycetes</taxon>
        <taxon>Micrococcales</taxon>
        <taxon>Intrasporangiaceae</taxon>
        <taxon>Pedococcus</taxon>
    </lineage>
</organism>
<keyword evidence="4 5" id="KW-0472">Membrane</keyword>
<comment type="subcellular location">
    <subcellularLocation>
        <location evidence="1">Cell membrane</location>
        <topology evidence="1">Multi-pass membrane protein</topology>
    </subcellularLocation>
</comment>
<evidence type="ECO:0000256" key="1">
    <source>
        <dbReference type="ARBA" id="ARBA00004651"/>
    </source>
</evidence>
<dbReference type="Pfam" id="PF07690">
    <property type="entry name" value="MFS_1"/>
    <property type="match status" value="1"/>
</dbReference>
<keyword evidence="3 5" id="KW-1133">Transmembrane helix</keyword>
<gene>
    <name evidence="7" type="ORF">GCM10009867_22780</name>
</gene>
<dbReference type="InterPro" id="IPR036259">
    <property type="entry name" value="MFS_trans_sf"/>
</dbReference>
<evidence type="ECO:0000313" key="7">
    <source>
        <dbReference type="EMBL" id="GAA2737010.1"/>
    </source>
</evidence>
<dbReference type="InterPro" id="IPR051788">
    <property type="entry name" value="MFS_Transporter"/>
</dbReference>
<dbReference type="EMBL" id="BAAARN010000002">
    <property type="protein sequence ID" value="GAA2737010.1"/>
    <property type="molecule type" value="Genomic_DNA"/>
</dbReference>
<evidence type="ECO:0000313" key="8">
    <source>
        <dbReference type="Proteomes" id="UP001501326"/>
    </source>
</evidence>
<name>A0ABN3UPU5_9MICO</name>
<keyword evidence="8" id="KW-1185">Reference proteome</keyword>
<feature type="transmembrane region" description="Helical" evidence="5">
    <location>
        <begin position="259"/>
        <end position="279"/>
    </location>
</feature>
<dbReference type="Gene3D" id="1.20.1250.20">
    <property type="entry name" value="MFS general substrate transporter like domains"/>
    <property type="match status" value="1"/>
</dbReference>
<evidence type="ECO:0000256" key="4">
    <source>
        <dbReference type="ARBA" id="ARBA00023136"/>
    </source>
</evidence>
<protein>
    <submittedName>
        <fullName evidence="7">MFS transporter</fullName>
    </submittedName>
</protein>
<evidence type="ECO:0000256" key="5">
    <source>
        <dbReference type="SAM" id="Phobius"/>
    </source>
</evidence>
<proteinExistence type="predicted"/>
<dbReference type="SUPFAM" id="SSF103473">
    <property type="entry name" value="MFS general substrate transporter"/>
    <property type="match status" value="1"/>
</dbReference>
<evidence type="ECO:0000256" key="2">
    <source>
        <dbReference type="ARBA" id="ARBA00022692"/>
    </source>
</evidence>
<reference evidence="7 8" key="1">
    <citation type="journal article" date="2019" name="Int. J. Syst. Evol. Microbiol.">
        <title>The Global Catalogue of Microorganisms (GCM) 10K type strain sequencing project: providing services to taxonomists for standard genome sequencing and annotation.</title>
        <authorList>
            <consortium name="The Broad Institute Genomics Platform"/>
            <consortium name="The Broad Institute Genome Sequencing Center for Infectious Disease"/>
            <person name="Wu L."/>
            <person name="Ma J."/>
        </authorList>
    </citation>
    <scope>NUCLEOTIDE SEQUENCE [LARGE SCALE GENOMIC DNA]</scope>
    <source>
        <strain evidence="7 8">JCM 16378</strain>
    </source>
</reference>
<dbReference type="Proteomes" id="UP001501326">
    <property type="component" value="Unassembled WGS sequence"/>
</dbReference>